<protein>
    <submittedName>
        <fullName evidence="2">Uncharacterized protein</fullName>
    </submittedName>
</protein>
<organism evidence="2 3">
    <name type="scientific">Hibiscus syriacus</name>
    <name type="common">Rose of Sharon</name>
    <dbReference type="NCBI Taxonomy" id="106335"/>
    <lineage>
        <taxon>Eukaryota</taxon>
        <taxon>Viridiplantae</taxon>
        <taxon>Streptophyta</taxon>
        <taxon>Embryophyta</taxon>
        <taxon>Tracheophyta</taxon>
        <taxon>Spermatophyta</taxon>
        <taxon>Magnoliopsida</taxon>
        <taxon>eudicotyledons</taxon>
        <taxon>Gunneridae</taxon>
        <taxon>Pentapetalae</taxon>
        <taxon>rosids</taxon>
        <taxon>malvids</taxon>
        <taxon>Malvales</taxon>
        <taxon>Malvaceae</taxon>
        <taxon>Malvoideae</taxon>
        <taxon>Hibiscus</taxon>
    </lineage>
</organism>
<reference evidence="2" key="1">
    <citation type="submission" date="2019-09" db="EMBL/GenBank/DDBJ databases">
        <title>Draft genome information of white flower Hibiscus syriacus.</title>
        <authorList>
            <person name="Kim Y.-M."/>
        </authorList>
    </citation>
    <scope>NUCLEOTIDE SEQUENCE [LARGE SCALE GENOMIC DNA]</scope>
    <source>
        <strain evidence="2">YM2019G1</strain>
    </source>
</reference>
<feature type="compositionally biased region" description="Basic and acidic residues" evidence="1">
    <location>
        <begin position="20"/>
        <end position="34"/>
    </location>
</feature>
<comment type="caution">
    <text evidence="2">The sequence shown here is derived from an EMBL/GenBank/DDBJ whole genome shotgun (WGS) entry which is preliminary data.</text>
</comment>
<dbReference type="PANTHER" id="PTHR36791">
    <property type="entry name" value="OS03G0363400 PROTEIN"/>
    <property type="match status" value="1"/>
</dbReference>
<dbReference type="Pfam" id="PF03692">
    <property type="entry name" value="CxxCxxCC"/>
    <property type="match status" value="1"/>
</dbReference>
<evidence type="ECO:0000313" key="2">
    <source>
        <dbReference type="EMBL" id="KAE8690519.1"/>
    </source>
</evidence>
<dbReference type="InterPro" id="IPR005358">
    <property type="entry name" value="Puta_zinc/iron-chelating_dom"/>
</dbReference>
<feature type="compositionally biased region" description="Basic and acidic residues" evidence="1">
    <location>
        <begin position="252"/>
        <end position="276"/>
    </location>
</feature>
<sequence>MPHVVVLPSLGIVCSGRKPAQKEKKTAPKTKRSEVSMGFSGGRKEIWRCVENCGACCKLAKGPAFATPEEIFSDPCDIELYRSLIGPDGWCIHYEKSTRTCSVYSDRPYFCRVEPDVFNKLYGIENRKFNKEACRFDTTSHDIMEDLFSVVNQDGYFAVAVGTPSRQCGPTDATDVSTARRFNYNTAVLNSCHARRSPRRVIPAVHAFPSSVSHHKFGDSPKFTPLTSLKPSPWWPIKMATIPAKEKKRTTASKDTEPTATESKRQQARTGEKRGK</sequence>
<dbReference type="AlphaFoldDB" id="A0A6A2ZGP0"/>
<name>A0A6A2ZGP0_HIBSY</name>
<proteinExistence type="predicted"/>
<dbReference type="EMBL" id="VEPZ02001152">
    <property type="protein sequence ID" value="KAE8690519.1"/>
    <property type="molecule type" value="Genomic_DNA"/>
</dbReference>
<evidence type="ECO:0000313" key="3">
    <source>
        <dbReference type="Proteomes" id="UP000436088"/>
    </source>
</evidence>
<dbReference type="PANTHER" id="PTHR36791:SF2">
    <property type="entry name" value="OS03G0363400 PROTEIN"/>
    <property type="match status" value="1"/>
</dbReference>
<keyword evidence="3" id="KW-1185">Reference proteome</keyword>
<feature type="region of interest" description="Disordered" evidence="1">
    <location>
        <begin position="17"/>
        <end position="36"/>
    </location>
</feature>
<dbReference type="Proteomes" id="UP000436088">
    <property type="component" value="Unassembled WGS sequence"/>
</dbReference>
<evidence type="ECO:0000256" key="1">
    <source>
        <dbReference type="SAM" id="MobiDB-lite"/>
    </source>
</evidence>
<accession>A0A6A2ZGP0</accession>
<gene>
    <name evidence="2" type="ORF">F3Y22_tig00110895pilonHSYRG00675</name>
</gene>
<feature type="region of interest" description="Disordered" evidence="1">
    <location>
        <begin position="241"/>
        <end position="276"/>
    </location>
</feature>